<evidence type="ECO:0000256" key="1">
    <source>
        <dbReference type="ARBA" id="ARBA00004651"/>
    </source>
</evidence>
<feature type="transmembrane region" description="Helical" evidence="6">
    <location>
        <begin position="27"/>
        <end position="47"/>
    </location>
</feature>
<evidence type="ECO:0000256" key="6">
    <source>
        <dbReference type="SAM" id="Phobius"/>
    </source>
</evidence>
<keyword evidence="2" id="KW-1003">Cell membrane</keyword>
<reference evidence="7 8" key="1">
    <citation type="submission" date="2014-07" db="EMBL/GenBank/DDBJ databases">
        <title>Draft genome sequence of Thalassospira profundimaris PR54-5.</title>
        <authorList>
            <person name="Lai Q."/>
            <person name="Shao Z."/>
        </authorList>
    </citation>
    <scope>NUCLEOTIDE SEQUENCE [LARGE SCALE GENOMIC DNA]</scope>
    <source>
        <strain evidence="7 8">PR54-5</strain>
    </source>
</reference>
<evidence type="ECO:0000313" key="7">
    <source>
        <dbReference type="EMBL" id="RCK45663.1"/>
    </source>
</evidence>
<feature type="transmembrane region" description="Helical" evidence="6">
    <location>
        <begin position="59"/>
        <end position="81"/>
    </location>
</feature>
<dbReference type="GO" id="GO:0005886">
    <property type="term" value="C:plasma membrane"/>
    <property type="evidence" value="ECO:0007669"/>
    <property type="project" value="UniProtKB-SubCell"/>
</dbReference>
<dbReference type="Proteomes" id="UP000252255">
    <property type="component" value="Unassembled WGS sequence"/>
</dbReference>
<dbReference type="OrthoDB" id="7361018at2"/>
<gene>
    <name evidence="7" type="ORF">TH30_10940</name>
</gene>
<comment type="subcellular location">
    <subcellularLocation>
        <location evidence="1">Cell membrane</location>
        <topology evidence="1">Multi-pass membrane protein</topology>
    </subcellularLocation>
</comment>
<organism evidence="7 8">
    <name type="scientific">Thalassospira profundimaris</name>
    <dbReference type="NCBI Taxonomy" id="502049"/>
    <lineage>
        <taxon>Bacteria</taxon>
        <taxon>Pseudomonadati</taxon>
        <taxon>Pseudomonadota</taxon>
        <taxon>Alphaproteobacteria</taxon>
        <taxon>Rhodospirillales</taxon>
        <taxon>Thalassospiraceae</taxon>
        <taxon>Thalassospira</taxon>
    </lineage>
</organism>
<evidence type="ECO:0000256" key="4">
    <source>
        <dbReference type="ARBA" id="ARBA00022989"/>
    </source>
</evidence>
<evidence type="ECO:0000256" key="5">
    <source>
        <dbReference type="ARBA" id="ARBA00023136"/>
    </source>
</evidence>
<sequence>MAAQETCSELDENDAVMSGTTETSSRIVVRVWLAASAITILSLVLGLTVDGAVQRSLGLISVGFIMAVGCCKAWLILRFYLGLGPAAGSWRGLFMAFLIVILVGVFASQGIIVLMMP</sequence>
<name>A0A367WW29_9PROT</name>
<evidence type="ECO:0000256" key="2">
    <source>
        <dbReference type="ARBA" id="ARBA00022475"/>
    </source>
</evidence>
<protein>
    <recommendedName>
        <fullName evidence="9">Cytochrome C oxidase subunit IV</fullName>
    </recommendedName>
</protein>
<proteinExistence type="predicted"/>
<evidence type="ECO:0000313" key="8">
    <source>
        <dbReference type="Proteomes" id="UP000252255"/>
    </source>
</evidence>
<comment type="caution">
    <text evidence="7">The sequence shown here is derived from an EMBL/GenBank/DDBJ whole genome shotgun (WGS) entry which is preliminary data.</text>
</comment>
<keyword evidence="3 6" id="KW-0812">Transmembrane</keyword>
<dbReference type="InterPro" id="IPR005171">
    <property type="entry name" value="Cyt_c_oxidase_su4_prok"/>
</dbReference>
<dbReference type="EMBL" id="JPWI01000006">
    <property type="protein sequence ID" value="RCK45663.1"/>
    <property type="molecule type" value="Genomic_DNA"/>
</dbReference>
<dbReference type="Pfam" id="PF03626">
    <property type="entry name" value="COX4_pro"/>
    <property type="match status" value="1"/>
</dbReference>
<feature type="transmembrane region" description="Helical" evidence="6">
    <location>
        <begin position="93"/>
        <end position="116"/>
    </location>
</feature>
<keyword evidence="4 6" id="KW-1133">Transmembrane helix</keyword>
<dbReference type="RefSeq" id="WP_114098073.1">
    <property type="nucleotide sequence ID" value="NZ_JPWI01000006.1"/>
</dbReference>
<evidence type="ECO:0008006" key="9">
    <source>
        <dbReference type="Google" id="ProtNLM"/>
    </source>
</evidence>
<accession>A0A367WW29</accession>
<evidence type="ECO:0000256" key="3">
    <source>
        <dbReference type="ARBA" id="ARBA00022692"/>
    </source>
</evidence>
<keyword evidence="5 6" id="KW-0472">Membrane</keyword>
<dbReference type="AlphaFoldDB" id="A0A367WW29"/>